<organism evidence="1">
    <name type="scientific">Cucumis melo</name>
    <name type="common">Muskmelon</name>
    <dbReference type="NCBI Taxonomy" id="3656"/>
    <lineage>
        <taxon>Eukaryota</taxon>
        <taxon>Viridiplantae</taxon>
        <taxon>Streptophyta</taxon>
        <taxon>Embryophyta</taxon>
        <taxon>Tracheophyta</taxon>
        <taxon>Spermatophyta</taxon>
        <taxon>Magnoliopsida</taxon>
        <taxon>eudicotyledons</taxon>
        <taxon>Gunneridae</taxon>
        <taxon>Pentapetalae</taxon>
        <taxon>rosids</taxon>
        <taxon>fabids</taxon>
        <taxon>Cucurbitales</taxon>
        <taxon>Cucurbitaceae</taxon>
        <taxon>Benincaseae</taxon>
        <taxon>Cucumis</taxon>
    </lineage>
</organism>
<proteinExistence type="predicted"/>
<protein>
    <submittedName>
        <fullName evidence="1">Uncharacterized protein</fullName>
    </submittedName>
</protein>
<reference evidence="1" key="1">
    <citation type="submission" date="2023-03" db="UniProtKB">
        <authorList>
            <consortium name="EnsemblPlants"/>
        </authorList>
    </citation>
    <scope>IDENTIFICATION</scope>
</reference>
<accession>A0A9I9EMI1</accession>
<dbReference type="EnsemblPlants" id="MELO3C035460.2.1">
    <property type="protein sequence ID" value="MELO3C035460.2.1"/>
    <property type="gene ID" value="MELO3C035460.2"/>
</dbReference>
<evidence type="ECO:0000313" key="1">
    <source>
        <dbReference type="EnsemblPlants" id="MELO3C035460.2.1"/>
    </source>
</evidence>
<name>A0A9I9EMI1_CUCME</name>
<sequence>YSTEGFFGRGIFDVLWRKGRGSTAFFEFFDGGIVVLQVLRRYSIEESWV</sequence>
<dbReference type="AlphaFoldDB" id="A0A9I9EMI1"/>
<dbReference type="Gramene" id="MELO3C035460.2.1">
    <property type="protein sequence ID" value="MELO3C035460.2.1"/>
    <property type="gene ID" value="MELO3C035460.2"/>
</dbReference>